<keyword evidence="3" id="KW-1185">Reference proteome</keyword>
<feature type="region of interest" description="Disordered" evidence="1">
    <location>
        <begin position="225"/>
        <end position="367"/>
    </location>
</feature>
<feature type="compositionally biased region" description="Basic and acidic residues" evidence="1">
    <location>
        <begin position="304"/>
        <end position="323"/>
    </location>
</feature>
<name>A0AA36MQX0_9DINO</name>
<feature type="compositionally biased region" description="Basic and acidic residues" evidence="1">
    <location>
        <begin position="353"/>
        <end position="367"/>
    </location>
</feature>
<dbReference type="AlphaFoldDB" id="A0AA36MQX0"/>
<dbReference type="EMBL" id="CAUJNA010000421">
    <property type="protein sequence ID" value="CAJ1376798.1"/>
    <property type="molecule type" value="Genomic_DNA"/>
</dbReference>
<sequence length="523" mass="57142">MELPEHRRGRYDLADLQGRSFIENLAKKQRNSNQLSEDAMSQVLVCNIAEQLSPAQKESLALAVQASPGPVILTAVEGLLGSKDAVMKMCLEIRISLAESTIARQIQDIARRESSELSPALCAQIASACPGDLRKAIAVAQLLGASSGEALLPQATLAPLPACGRLLSQSSLDEALDLLDLDAEIRGLLRWNCLPALAHGKPGKDSQDSKPVAAVADHMDVDVQEPQAEEAEEPKEAKEVAEEADRQMHENKGPHAEEVEAECQMHEEPKEAKERAEDASAGKKAEEPQAEEAEAECQMQEAQEEPKDTEEVAEESDRQHEELQAEEAEADCQMHEEPKQAEAEADTHEEETQDAKAAAEEADHQMHDEDCEVQAVIPGAGAPSQEELERLSSCARIASLLALSDAAARSTELAAEQAGAMVDCSSPADEEPLLLAIVSREVQSYNRVQGYTRAQFQPSKALPDPVCPINTEQFNMLASQLSVPKAWILDRLYDWLIYTRSNASMRTLKNFKTWLKRQATGHL</sequence>
<feature type="compositionally biased region" description="Basic and acidic residues" evidence="1">
    <location>
        <begin position="332"/>
        <end position="346"/>
    </location>
</feature>
<evidence type="ECO:0000256" key="1">
    <source>
        <dbReference type="SAM" id="MobiDB-lite"/>
    </source>
</evidence>
<evidence type="ECO:0000313" key="2">
    <source>
        <dbReference type="EMBL" id="CAJ1376798.1"/>
    </source>
</evidence>
<accession>A0AA36MQX0</accession>
<evidence type="ECO:0000313" key="3">
    <source>
        <dbReference type="Proteomes" id="UP001178507"/>
    </source>
</evidence>
<reference evidence="2" key="1">
    <citation type="submission" date="2023-08" db="EMBL/GenBank/DDBJ databases">
        <authorList>
            <person name="Chen Y."/>
            <person name="Shah S."/>
            <person name="Dougan E. K."/>
            <person name="Thang M."/>
            <person name="Chan C."/>
        </authorList>
    </citation>
    <scope>NUCLEOTIDE SEQUENCE</scope>
</reference>
<proteinExistence type="predicted"/>
<gene>
    <name evidence="2" type="ORF">EVOR1521_LOCUS5764</name>
</gene>
<dbReference type="Proteomes" id="UP001178507">
    <property type="component" value="Unassembled WGS sequence"/>
</dbReference>
<protein>
    <submittedName>
        <fullName evidence="2">Uncharacterized protein</fullName>
    </submittedName>
</protein>
<comment type="caution">
    <text evidence="2">The sequence shown here is derived from an EMBL/GenBank/DDBJ whole genome shotgun (WGS) entry which is preliminary data.</text>
</comment>
<feature type="compositionally biased region" description="Basic and acidic residues" evidence="1">
    <location>
        <begin position="234"/>
        <end position="287"/>
    </location>
</feature>
<organism evidence="2 3">
    <name type="scientific">Effrenium voratum</name>
    <dbReference type="NCBI Taxonomy" id="2562239"/>
    <lineage>
        <taxon>Eukaryota</taxon>
        <taxon>Sar</taxon>
        <taxon>Alveolata</taxon>
        <taxon>Dinophyceae</taxon>
        <taxon>Suessiales</taxon>
        <taxon>Symbiodiniaceae</taxon>
        <taxon>Effrenium</taxon>
    </lineage>
</organism>